<feature type="compositionally biased region" description="Polar residues" evidence="1">
    <location>
        <begin position="39"/>
        <end position="48"/>
    </location>
</feature>
<reference evidence="2 3" key="1">
    <citation type="submission" date="2019-10" db="EMBL/GenBank/DDBJ databases">
        <title>Complete genome sequences for adaption low water activity.</title>
        <authorList>
            <person name="Zhao L."/>
            <person name="Zhong J."/>
        </authorList>
    </citation>
    <scope>NUCLEOTIDE SEQUENCE [LARGE SCALE GENOMIC DNA]</scope>
    <source>
        <strain evidence="2 3">FDU301</strain>
        <plasmid evidence="3">pfdu301g</plasmid>
    </source>
</reference>
<keyword evidence="2" id="KW-0614">Plasmid</keyword>
<protein>
    <submittedName>
        <fullName evidence="2">Uncharacterized protein</fullName>
    </submittedName>
</protein>
<feature type="region of interest" description="Disordered" evidence="1">
    <location>
        <begin position="18"/>
        <end position="48"/>
    </location>
</feature>
<dbReference type="RefSeq" id="WP_171776441.1">
    <property type="nucleotide sequence ID" value="NZ_CP045269.1"/>
</dbReference>
<feature type="compositionally biased region" description="Basic and acidic residues" evidence="1">
    <location>
        <begin position="18"/>
        <end position="29"/>
    </location>
</feature>
<accession>A0A6M6DNP7</accession>
<dbReference type="AlphaFoldDB" id="A0A6M6DNP7"/>
<organism evidence="2 3">
    <name type="scientific">Priestia megaterium</name>
    <name type="common">Bacillus megaterium</name>
    <dbReference type="NCBI Taxonomy" id="1404"/>
    <lineage>
        <taxon>Bacteria</taxon>
        <taxon>Bacillati</taxon>
        <taxon>Bacillota</taxon>
        <taxon>Bacilli</taxon>
        <taxon>Bacillales</taxon>
        <taxon>Bacillaceae</taxon>
        <taxon>Priestia</taxon>
    </lineage>
</organism>
<name>A0A6M6DNP7_PRIMG</name>
<dbReference type="Proteomes" id="UP000501076">
    <property type="component" value="Plasmid pFDU301G"/>
</dbReference>
<evidence type="ECO:0000313" key="3">
    <source>
        <dbReference type="Proteomes" id="UP000501076"/>
    </source>
</evidence>
<gene>
    <name evidence="2" type="ORF">FDZ14_00460</name>
</gene>
<evidence type="ECO:0000256" key="1">
    <source>
        <dbReference type="SAM" id="MobiDB-lite"/>
    </source>
</evidence>
<evidence type="ECO:0000313" key="2">
    <source>
        <dbReference type="EMBL" id="QJX74724.1"/>
    </source>
</evidence>
<proteinExistence type="predicted"/>
<geneLocation type="plasmid" evidence="3">
    <name>pfdu301g</name>
</geneLocation>
<sequence length="117" mass="13060">MSTDYLKKFLKDVKESDFNGEEEANKEASNEASKNASNTGQGVQTTAMGTSNVIDKVINSKTNSKNKDKKPVFKGIYFEPDIYDVITQIIDNSSKKNIQSSIVNDCLREVFKDRGLL</sequence>
<dbReference type="EMBL" id="CP045269">
    <property type="protein sequence ID" value="QJX74724.1"/>
    <property type="molecule type" value="Genomic_DNA"/>
</dbReference>